<accession>A0ABP2Z119</accession>
<comment type="caution">
    <text evidence="1">The sequence shown here is derived from an EMBL/GenBank/DDBJ whole genome shotgun (WGS) entry which is preliminary data.</text>
</comment>
<dbReference type="EMBL" id="AXZL01000072">
    <property type="protein sequence ID" value="ESE40333.1"/>
    <property type="molecule type" value="Genomic_DNA"/>
</dbReference>
<reference evidence="1 2" key="1">
    <citation type="journal article" date="2013" name="Genome Announc.">
        <title>Draft Genome Sequence of Shewanella decolorationis S12, a Dye-Degrading Bacterium Isolated from a Wastewater Treatment Plant.</title>
        <authorList>
            <person name="Xu M."/>
            <person name="Fang Y."/>
            <person name="Liu J."/>
            <person name="Chen X."/>
            <person name="Sun G."/>
            <person name="Guo J."/>
            <person name="Hua Z."/>
            <person name="Tu Q."/>
            <person name="Wu L."/>
            <person name="Zhou J."/>
            <person name="Liu X."/>
        </authorList>
    </citation>
    <scope>NUCLEOTIDE SEQUENCE [LARGE SCALE GENOMIC DNA]</scope>
    <source>
        <strain evidence="1 2">S12</strain>
    </source>
</reference>
<gene>
    <name evidence="1" type="ORF">SHD_3085</name>
</gene>
<evidence type="ECO:0000313" key="1">
    <source>
        <dbReference type="EMBL" id="ESE40333.1"/>
    </source>
</evidence>
<keyword evidence="2" id="KW-1185">Reference proteome</keyword>
<sequence length="318" mass="37471">MMSQYWDELFNYVFNDFVKGWDGLELTSHNPIIFIQESDDFSAIYDWRSQEFENEYFDSLLLMRLFVISWSKPLQGLAAWLKKDIIYSASCFKFSQPLLQRLYTLFLEDNISLKRHIQNGSFAGNDANPAALLTAAETVLDQYLHRCERLNRRFRGDKRRWQDADWFSSAALENDLAQGKAGFRTKRDRKFDCYFAELFMAATVLNEYYPKSPLLRALATVPLCFPASYDYFEPYFQRYVQELYLRNADPWFLFELMRHIMPEAFLFLCSRTLFSMCEGEALVRYFDELYPSDGLIGCSHTKAEYLQCFGKLALITPL</sequence>
<protein>
    <submittedName>
        <fullName evidence="1">Uncharacterized protein</fullName>
    </submittedName>
</protein>
<evidence type="ECO:0000313" key="2">
    <source>
        <dbReference type="Proteomes" id="UP000017548"/>
    </source>
</evidence>
<dbReference type="RefSeq" id="WP_023268007.1">
    <property type="nucleotide sequence ID" value="NZ_AXZL01000072.1"/>
</dbReference>
<dbReference type="Proteomes" id="UP000017548">
    <property type="component" value="Unassembled WGS sequence"/>
</dbReference>
<proteinExistence type="predicted"/>
<name>A0ABP2Z119_9GAMM</name>
<organism evidence="1 2">
    <name type="scientific">Shewanella decolorationis S12</name>
    <dbReference type="NCBI Taxonomy" id="1353536"/>
    <lineage>
        <taxon>Bacteria</taxon>
        <taxon>Pseudomonadati</taxon>
        <taxon>Pseudomonadota</taxon>
        <taxon>Gammaproteobacteria</taxon>
        <taxon>Alteromonadales</taxon>
        <taxon>Shewanellaceae</taxon>
        <taxon>Shewanella</taxon>
    </lineage>
</organism>